<accession>A0ABP9QGP8</accession>
<evidence type="ECO:0000256" key="3">
    <source>
        <dbReference type="ARBA" id="ARBA00023125"/>
    </source>
</evidence>
<organism evidence="7 8">
    <name type="scientific">Pseudonocardia eucalypti</name>
    <dbReference type="NCBI Taxonomy" id="648755"/>
    <lineage>
        <taxon>Bacteria</taxon>
        <taxon>Bacillati</taxon>
        <taxon>Actinomycetota</taxon>
        <taxon>Actinomycetes</taxon>
        <taxon>Pseudonocardiales</taxon>
        <taxon>Pseudonocardiaceae</taxon>
        <taxon>Pseudonocardia</taxon>
    </lineage>
</organism>
<comment type="caution">
    <text evidence="7">The sequence shown here is derived from an EMBL/GenBank/DDBJ whole genome shotgun (WGS) entry which is preliminary data.</text>
</comment>
<dbReference type="InterPro" id="IPR050109">
    <property type="entry name" value="HTH-type_TetR-like_transc_reg"/>
</dbReference>
<dbReference type="EMBL" id="BAABJP010000024">
    <property type="protein sequence ID" value="GAA5161651.1"/>
    <property type="molecule type" value="Genomic_DNA"/>
</dbReference>
<dbReference type="PANTHER" id="PTHR30055:SF175">
    <property type="entry name" value="HTH-TYPE TRANSCRIPTIONAL REPRESSOR KSTR2"/>
    <property type="match status" value="1"/>
</dbReference>
<dbReference type="Proteomes" id="UP001428817">
    <property type="component" value="Unassembled WGS sequence"/>
</dbReference>
<reference evidence="8" key="1">
    <citation type="journal article" date="2019" name="Int. J. Syst. Evol. Microbiol.">
        <title>The Global Catalogue of Microorganisms (GCM) 10K type strain sequencing project: providing services to taxonomists for standard genome sequencing and annotation.</title>
        <authorList>
            <consortium name="The Broad Institute Genomics Platform"/>
            <consortium name="The Broad Institute Genome Sequencing Center for Infectious Disease"/>
            <person name="Wu L."/>
            <person name="Ma J."/>
        </authorList>
    </citation>
    <scope>NUCLEOTIDE SEQUENCE [LARGE SCALE GENOMIC DNA]</scope>
    <source>
        <strain evidence="8">JCM 18303</strain>
    </source>
</reference>
<dbReference type="RefSeq" id="WP_221497623.1">
    <property type="nucleotide sequence ID" value="NZ_BAABJP010000024.1"/>
</dbReference>
<evidence type="ECO:0000256" key="1">
    <source>
        <dbReference type="ARBA" id="ARBA00022491"/>
    </source>
</evidence>
<proteinExistence type="predicted"/>
<dbReference type="PANTHER" id="PTHR30055">
    <property type="entry name" value="HTH-TYPE TRANSCRIPTIONAL REGULATOR RUTR"/>
    <property type="match status" value="1"/>
</dbReference>
<keyword evidence="8" id="KW-1185">Reference proteome</keyword>
<evidence type="ECO:0000256" key="4">
    <source>
        <dbReference type="ARBA" id="ARBA00023163"/>
    </source>
</evidence>
<dbReference type="Pfam" id="PF17932">
    <property type="entry name" value="TetR_C_24"/>
    <property type="match status" value="1"/>
</dbReference>
<dbReference type="InterPro" id="IPR001647">
    <property type="entry name" value="HTH_TetR"/>
</dbReference>
<evidence type="ECO:0000313" key="7">
    <source>
        <dbReference type="EMBL" id="GAA5161651.1"/>
    </source>
</evidence>
<feature type="DNA-binding region" description="H-T-H motif" evidence="5">
    <location>
        <begin position="23"/>
        <end position="42"/>
    </location>
</feature>
<dbReference type="SUPFAM" id="SSF46689">
    <property type="entry name" value="Homeodomain-like"/>
    <property type="match status" value="1"/>
</dbReference>
<dbReference type="SUPFAM" id="SSF48498">
    <property type="entry name" value="Tetracyclin repressor-like, C-terminal domain"/>
    <property type="match status" value="1"/>
</dbReference>
<protein>
    <submittedName>
        <fullName evidence="7">TetR/AcrR family transcriptional regulator</fullName>
    </submittedName>
</protein>
<dbReference type="InterPro" id="IPR036271">
    <property type="entry name" value="Tet_transcr_reg_TetR-rel_C_sf"/>
</dbReference>
<name>A0ABP9QGP8_9PSEU</name>
<evidence type="ECO:0000313" key="8">
    <source>
        <dbReference type="Proteomes" id="UP001428817"/>
    </source>
</evidence>
<dbReference type="InterPro" id="IPR041490">
    <property type="entry name" value="KstR2_TetR_C"/>
</dbReference>
<keyword evidence="4" id="KW-0804">Transcription</keyword>
<dbReference type="InterPro" id="IPR009057">
    <property type="entry name" value="Homeodomain-like_sf"/>
</dbReference>
<keyword evidence="3 5" id="KW-0238">DNA-binding</keyword>
<evidence type="ECO:0000256" key="2">
    <source>
        <dbReference type="ARBA" id="ARBA00023015"/>
    </source>
</evidence>
<keyword evidence="1" id="KW-0678">Repressor</keyword>
<feature type="domain" description="HTH tetR-type" evidence="6">
    <location>
        <begin position="1"/>
        <end position="60"/>
    </location>
</feature>
<evidence type="ECO:0000256" key="5">
    <source>
        <dbReference type="PROSITE-ProRule" id="PRU00335"/>
    </source>
</evidence>
<dbReference type="PROSITE" id="PS50977">
    <property type="entry name" value="HTH_TETR_2"/>
    <property type="match status" value="1"/>
</dbReference>
<evidence type="ECO:0000259" key="6">
    <source>
        <dbReference type="PROSITE" id="PS50977"/>
    </source>
</evidence>
<dbReference type="Gene3D" id="1.10.10.60">
    <property type="entry name" value="Homeodomain-like"/>
    <property type="match status" value="1"/>
</dbReference>
<sequence length="187" mass="20566">MSPAQIEREAIRLFSEKTYPLVGMRDISDAVELLPGSLYVHITSKEDLLLKIVERGIGIYLSALTPIVESEKPAQDRIRDVISSYLRLLDANLDITKIAMFQWRYLNGENLASILELRDQIDGLFVRVVTDGIAAGEFNSVRHPHVVAISLVGLLSSTAQWYSVQGALSADDIAEQLSDIVLGGLTG</sequence>
<dbReference type="Pfam" id="PF00440">
    <property type="entry name" value="TetR_N"/>
    <property type="match status" value="1"/>
</dbReference>
<dbReference type="Gene3D" id="1.10.357.10">
    <property type="entry name" value="Tetracycline Repressor, domain 2"/>
    <property type="match status" value="1"/>
</dbReference>
<keyword evidence="2" id="KW-0805">Transcription regulation</keyword>
<gene>
    <name evidence="7" type="ORF">GCM10023321_46240</name>
</gene>